<organism evidence="1 2">
    <name type="scientific">Panagrellus redivivus</name>
    <name type="common">Microworm</name>
    <dbReference type="NCBI Taxonomy" id="6233"/>
    <lineage>
        <taxon>Eukaryota</taxon>
        <taxon>Metazoa</taxon>
        <taxon>Ecdysozoa</taxon>
        <taxon>Nematoda</taxon>
        <taxon>Chromadorea</taxon>
        <taxon>Rhabditida</taxon>
        <taxon>Tylenchina</taxon>
        <taxon>Panagrolaimomorpha</taxon>
        <taxon>Panagrolaimoidea</taxon>
        <taxon>Panagrolaimidae</taxon>
        <taxon>Panagrellus</taxon>
    </lineage>
</organism>
<accession>A0A7E4VT51</accession>
<protein>
    <submittedName>
        <fullName evidence="2">SEFIR domain-containing protein</fullName>
    </submittedName>
</protein>
<dbReference type="Gene3D" id="1.10.533.10">
    <property type="entry name" value="Death Domain, Fas"/>
    <property type="match status" value="1"/>
</dbReference>
<reference evidence="2" key="2">
    <citation type="submission" date="2020-10" db="UniProtKB">
        <authorList>
            <consortium name="WormBaseParasite"/>
        </authorList>
    </citation>
    <scope>IDENTIFICATION</scope>
</reference>
<dbReference type="AlphaFoldDB" id="A0A7E4VT51"/>
<keyword evidence="1" id="KW-1185">Reference proteome</keyword>
<proteinExistence type="predicted"/>
<sequence>MSTMSIDYPDSDKDLSITLTVAISLDDEQLPPAPGNASSSDTYDPALEISAPISAADACPIPEPTFKTKHLPPGARNMLCLRLNPPAYGSMKNWEYIACIVGMTSDEIANLQRSSNPMNALLSHLSDQPLENLITAIGQCKRIDVLVSLAKYATIFSEAHPVVPDNIPNSNGDSAVYSLCSAIHHIEQPPEKFILLTYHINKSDPEQKSLFKCYKWMEKNLVAKLNGLEVININNIDNESDFYGTVDRFFRKAKHIILFATPQYNIDIANPEVVSEDRFIKMKRYLHRQMEGEYLDNNYNNYRFRVVKPDIGPGDYLPPGWTRNTIIYNFPSGSKDLFERLNKDN</sequence>
<dbReference type="SUPFAM" id="SSF47986">
    <property type="entry name" value="DEATH domain"/>
    <property type="match status" value="1"/>
</dbReference>
<evidence type="ECO:0000313" key="1">
    <source>
        <dbReference type="Proteomes" id="UP000492821"/>
    </source>
</evidence>
<evidence type="ECO:0000313" key="2">
    <source>
        <dbReference type="WBParaSite" id="Pan_g2458.t1"/>
    </source>
</evidence>
<dbReference type="Proteomes" id="UP000492821">
    <property type="component" value="Unassembled WGS sequence"/>
</dbReference>
<reference evidence="1" key="1">
    <citation type="journal article" date="2013" name="Genetics">
        <title>The draft genome and transcriptome of Panagrellus redivivus are shaped by the harsh demands of a free-living lifestyle.</title>
        <authorList>
            <person name="Srinivasan J."/>
            <person name="Dillman A.R."/>
            <person name="Macchietto M.G."/>
            <person name="Heikkinen L."/>
            <person name="Lakso M."/>
            <person name="Fracchia K.M."/>
            <person name="Antoshechkin I."/>
            <person name="Mortazavi A."/>
            <person name="Wong G."/>
            <person name="Sternberg P.W."/>
        </authorList>
    </citation>
    <scope>NUCLEOTIDE SEQUENCE [LARGE SCALE GENOMIC DNA]</scope>
    <source>
        <strain evidence="1">MT8872</strain>
    </source>
</reference>
<dbReference type="InterPro" id="IPR011029">
    <property type="entry name" value="DEATH-like_dom_sf"/>
</dbReference>
<name>A0A7E4VT51_PANRE</name>
<dbReference type="WBParaSite" id="Pan_g2458.t1">
    <property type="protein sequence ID" value="Pan_g2458.t1"/>
    <property type="gene ID" value="Pan_g2458"/>
</dbReference>